<dbReference type="AlphaFoldDB" id="A0A6G1GLD3"/>
<dbReference type="Proteomes" id="UP000800041">
    <property type="component" value="Unassembled WGS sequence"/>
</dbReference>
<name>A0A6G1GLD3_9PEZI</name>
<protein>
    <submittedName>
        <fullName evidence="1">Uncharacterized protein</fullName>
    </submittedName>
</protein>
<dbReference type="EMBL" id="ML977197">
    <property type="protein sequence ID" value="KAF1981569.1"/>
    <property type="molecule type" value="Genomic_DNA"/>
</dbReference>
<keyword evidence="2" id="KW-1185">Reference proteome</keyword>
<proteinExistence type="predicted"/>
<sequence>MIMQHPPTSADFSVEGVYTKLSPNQASLPVLLQQTLTGISEARIHIQLQQLQIQRENHDFRARVPEFQQCIAGIPSESPNEEEEQLLEYIKGEIVKDYKRKEKERNLRVQLERLEKKEHKIRLVLDALIGELLDTIQEIRDERLDPEVVRTEREEELFHTSWQNLDLTSTPTPRSSALSTGQEQSALDKLHHCYQVHHEAEHAFTHHRQHFYQWASSFNPSPLPSDLPRLTRPDFDRLYLIVGSKRSQELTAAEDALYEGPDQGVEGGGCAWRVGNFHVC</sequence>
<accession>A0A6G1GLD3</accession>
<gene>
    <name evidence="1" type="ORF">K402DRAFT_467464</name>
</gene>
<evidence type="ECO:0000313" key="1">
    <source>
        <dbReference type="EMBL" id="KAF1981569.1"/>
    </source>
</evidence>
<organism evidence="1 2">
    <name type="scientific">Aulographum hederae CBS 113979</name>
    <dbReference type="NCBI Taxonomy" id="1176131"/>
    <lineage>
        <taxon>Eukaryota</taxon>
        <taxon>Fungi</taxon>
        <taxon>Dikarya</taxon>
        <taxon>Ascomycota</taxon>
        <taxon>Pezizomycotina</taxon>
        <taxon>Dothideomycetes</taxon>
        <taxon>Pleosporomycetidae</taxon>
        <taxon>Aulographales</taxon>
        <taxon>Aulographaceae</taxon>
    </lineage>
</organism>
<evidence type="ECO:0000313" key="2">
    <source>
        <dbReference type="Proteomes" id="UP000800041"/>
    </source>
</evidence>
<reference evidence="1" key="1">
    <citation type="journal article" date="2020" name="Stud. Mycol.">
        <title>101 Dothideomycetes genomes: a test case for predicting lifestyles and emergence of pathogens.</title>
        <authorList>
            <person name="Haridas S."/>
            <person name="Albert R."/>
            <person name="Binder M."/>
            <person name="Bloem J."/>
            <person name="Labutti K."/>
            <person name="Salamov A."/>
            <person name="Andreopoulos B."/>
            <person name="Baker S."/>
            <person name="Barry K."/>
            <person name="Bills G."/>
            <person name="Bluhm B."/>
            <person name="Cannon C."/>
            <person name="Castanera R."/>
            <person name="Culley D."/>
            <person name="Daum C."/>
            <person name="Ezra D."/>
            <person name="Gonzalez J."/>
            <person name="Henrissat B."/>
            <person name="Kuo A."/>
            <person name="Liang C."/>
            <person name="Lipzen A."/>
            <person name="Lutzoni F."/>
            <person name="Magnuson J."/>
            <person name="Mondo S."/>
            <person name="Nolan M."/>
            <person name="Ohm R."/>
            <person name="Pangilinan J."/>
            <person name="Park H.-J."/>
            <person name="Ramirez L."/>
            <person name="Alfaro M."/>
            <person name="Sun H."/>
            <person name="Tritt A."/>
            <person name="Yoshinaga Y."/>
            <person name="Zwiers L.-H."/>
            <person name="Turgeon B."/>
            <person name="Goodwin S."/>
            <person name="Spatafora J."/>
            <person name="Crous P."/>
            <person name="Grigoriev I."/>
        </authorList>
    </citation>
    <scope>NUCLEOTIDE SEQUENCE</scope>
    <source>
        <strain evidence="1">CBS 113979</strain>
    </source>
</reference>